<evidence type="ECO:0000256" key="1">
    <source>
        <dbReference type="SAM" id="MobiDB-lite"/>
    </source>
</evidence>
<feature type="region of interest" description="Disordered" evidence="1">
    <location>
        <begin position="287"/>
        <end position="331"/>
    </location>
</feature>
<dbReference type="Proteomes" id="UP000887577">
    <property type="component" value="Unplaced"/>
</dbReference>
<feature type="compositionally biased region" description="Polar residues" evidence="1">
    <location>
        <begin position="287"/>
        <end position="298"/>
    </location>
</feature>
<protein>
    <submittedName>
        <fullName evidence="3">Uncharacterized protein</fullName>
    </submittedName>
</protein>
<evidence type="ECO:0000313" key="2">
    <source>
        <dbReference type="Proteomes" id="UP000887577"/>
    </source>
</evidence>
<feature type="compositionally biased region" description="Polar residues" evidence="1">
    <location>
        <begin position="204"/>
        <end position="222"/>
    </location>
</feature>
<organism evidence="2 3">
    <name type="scientific">Panagrolaimus superbus</name>
    <dbReference type="NCBI Taxonomy" id="310955"/>
    <lineage>
        <taxon>Eukaryota</taxon>
        <taxon>Metazoa</taxon>
        <taxon>Ecdysozoa</taxon>
        <taxon>Nematoda</taxon>
        <taxon>Chromadorea</taxon>
        <taxon>Rhabditida</taxon>
        <taxon>Tylenchina</taxon>
        <taxon>Panagrolaimomorpha</taxon>
        <taxon>Panagrolaimoidea</taxon>
        <taxon>Panagrolaimidae</taxon>
        <taxon>Panagrolaimus</taxon>
    </lineage>
</organism>
<reference evidence="3" key="1">
    <citation type="submission" date="2022-11" db="UniProtKB">
        <authorList>
            <consortium name="WormBaseParasite"/>
        </authorList>
    </citation>
    <scope>IDENTIFICATION</scope>
</reference>
<accession>A0A914YZM7</accession>
<sequence>MNNSFQVKKEGSTGGNDSLEALNLTMQRMELNVLKVVGTLSDRVNTMENKLDSLLINVNNLERNTSNTLASTVNGLASHLEKSHVANYEKQLSHIAEVQALSQIITALRQNPNAFGPMSGVPVMQQQQLQQQQQQSFRPVHPNLQAAPSIPQNIAPPQHLPMEQPKLAANPHGPAQVPTEPKPFSVIKPPVAPEFADKKDNEQGLKQQQQNPFTANTGNFSFGTGHPQKPLFPGKPVAPTPAAAVAETPVQQQPIAETKSIFGNTKPPTFSFANQSAAATTSPFAVPSNQAQGVNQNKPLFGSPFANTPGNKPLSFTPTANAAGNNSPSVC</sequence>
<name>A0A914YZM7_9BILA</name>
<keyword evidence="2" id="KW-1185">Reference proteome</keyword>
<dbReference type="WBParaSite" id="PSU_v2.g5950.t1">
    <property type="protein sequence ID" value="PSU_v2.g5950.t1"/>
    <property type="gene ID" value="PSU_v2.g5950"/>
</dbReference>
<feature type="compositionally biased region" description="Polar residues" evidence="1">
    <location>
        <begin position="305"/>
        <end position="331"/>
    </location>
</feature>
<dbReference type="AlphaFoldDB" id="A0A914YZM7"/>
<proteinExistence type="predicted"/>
<evidence type="ECO:0000313" key="3">
    <source>
        <dbReference type="WBParaSite" id="PSU_v2.g5950.t1"/>
    </source>
</evidence>
<feature type="compositionally biased region" description="Low complexity" evidence="1">
    <location>
        <begin position="240"/>
        <end position="251"/>
    </location>
</feature>
<feature type="region of interest" description="Disordered" evidence="1">
    <location>
        <begin position="143"/>
        <end position="251"/>
    </location>
</feature>